<dbReference type="AlphaFoldDB" id="A0A7J7NF35"/>
<dbReference type="Pfam" id="PF14432">
    <property type="entry name" value="DYW_deaminase"/>
    <property type="match status" value="1"/>
</dbReference>
<dbReference type="PROSITE" id="PS51375">
    <property type="entry name" value="PPR"/>
    <property type="match status" value="3"/>
</dbReference>
<dbReference type="OrthoDB" id="185373at2759"/>
<dbReference type="InterPro" id="IPR046849">
    <property type="entry name" value="E2_motif"/>
</dbReference>
<accession>A0A7J7NF35</accession>
<evidence type="ECO:0000256" key="7">
    <source>
        <dbReference type="SAM" id="MobiDB-lite"/>
    </source>
</evidence>
<dbReference type="Pfam" id="PF20430">
    <property type="entry name" value="Eplus_motif"/>
    <property type="match status" value="1"/>
</dbReference>
<keyword evidence="10" id="KW-1185">Reference proteome</keyword>
<dbReference type="InterPro" id="IPR036236">
    <property type="entry name" value="Znf_C2H2_sf"/>
</dbReference>
<keyword evidence="3 5" id="KW-0863">Zinc-finger</keyword>
<name>A0A7J7NF35_9MAGN</name>
<dbReference type="InterPro" id="IPR011990">
    <property type="entry name" value="TPR-like_helical_dom_sf"/>
</dbReference>
<feature type="repeat" description="PPR" evidence="6">
    <location>
        <begin position="129"/>
        <end position="163"/>
    </location>
</feature>
<evidence type="ECO:0000313" key="10">
    <source>
        <dbReference type="Proteomes" id="UP000541444"/>
    </source>
</evidence>
<dbReference type="SUPFAM" id="SSF57667">
    <property type="entry name" value="beta-beta-alpha zinc fingers"/>
    <property type="match status" value="1"/>
</dbReference>
<dbReference type="SUPFAM" id="SSF49562">
    <property type="entry name" value="C2 domain (Calcium/lipid-binding domain, CaLB)"/>
    <property type="match status" value="1"/>
</dbReference>
<feature type="repeat" description="PPR" evidence="6">
    <location>
        <begin position="331"/>
        <end position="365"/>
    </location>
</feature>
<dbReference type="PANTHER" id="PTHR47926:SF543">
    <property type="entry name" value="(WILD MALAYSIAN BANANA) HYPOTHETICAL PROTEIN"/>
    <property type="match status" value="1"/>
</dbReference>
<dbReference type="InterPro" id="IPR002885">
    <property type="entry name" value="PPR_rpt"/>
</dbReference>
<feature type="domain" description="BED-type" evidence="8">
    <location>
        <begin position="797"/>
        <end position="853"/>
    </location>
</feature>
<dbReference type="Pfam" id="PF20431">
    <property type="entry name" value="E_motif"/>
    <property type="match status" value="1"/>
</dbReference>
<keyword evidence="1" id="KW-0479">Metal-binding</keyword>
<dbReference type="Pfam" id="PF01535">
    <property type="entry name" value="PPR"/>
    <property type="match status" value="2"/>
</dbReference>
<dbReference type="InterPro" id="IPR032867">
    <property type="entry name" value="DYW_dom"/>
</dbReference>
<protein>
    <recommendedName>
        <fullName evidence="8">BED-type domain-containing protein</fullName>
    </recommendedName>
</protein>
<proteinExistence type="predicted"/>
<dbReference type="InterPro" id="IPR046960">
    <property type="entry name" value="PPR_At4g14850-like_plant"/>
</dbReference>
<dbReference type="NCBIfam" id="TIGR00756">
    <property type="entry name" value="PPR"/>
    <property type="match status" value="3"/>
</dbReference>
<dbReference type="FunFam" id="1.25.40.10:FF:001139">
    <property type="entry name" value="Uncharacterized protein"/>
    <property type="match status" value="1"/>
</dbReference>
<dbReference type="FunFam" id="1.25.40.10:FF:000031">
    <property type="entry name" value="Pentatricopeptide repeat-containing protein mitochondrial"/>
    <property type="match status" value="1"/>
</dbReference>
<dbReference type="Proteomes" id="UP000541444">
    <property type="component" value="Unassembled WGS sequence"/>
</dbReference>
<dbReference type="InterPro" id="IPR006476">
    <property type="entry name" value="CHP01589_pln"/>
</dbReference>
<sequence>MKENAGPNSDLENNTTTDAPPVVDSSSVTVTSKDTQKVSHKDVTLVHNLIEHCLQLYMTRDEVVKTLLNRARTEPGFTTLGNNLLKEEVTAKSNLPFRIPTPQPLIDVYGKSGRMKEAELLFSRSDGFDLVSWNAMMAGYVTNQDGHKALNLFSTIQKSGEKSNQFTLTTALNACSCLVAFQQGKQIHGYIIRLGFESDQCVSSGILDMYVKCGDVSGASLAFDSIREPDIVTWTVMISGCVENGEEDHSLGFYHRMMCLGVSPDEYSFATLIKACSCLTALEQGRKIHANAIKLKCTSDQFVGTSLVDMYAKCGSIQESYKLFKRMNVRNIASWNAMVVGLAQQGNGEEALKFFKQMRCQDIKPDSITFIGVLSACSHSGLVSEAYGYFNSMHSMYGIKPKIERYSCLVDVLGRAGHVHQAKKLIESMPFEPSASMYRALLSGCKLQGDAETGEYVATRLLVLEPFNSAAYVLLSNIYASANQWDKVNEAGKMMKSRSIKKDPGYSWIDVKHKVHLFVVDDKLHPQASAIYDKLEELIQIIGEEGYIPDTDYVMHDVEEEEEKERSLYYHSERLAIAYGIISTPPLTTILVIKNLRTIYRTRTILRVMDLIWNQNFEFGEIEGGEYLKIRHFSQDTFADDNIGSARVNLEGLLEGSVRDIWENSHFNPSLRFQIYAEYGNSGSGWIELILVEARDFAAADLRGTSVCRNMKKKTKVRPTYFTFLINHYEPYSSLYCFSSSSEIGISHDGLTIAVVIRTSLGDQEVQALVTNWLESQNEDDNDPEVSAKTKRARGGRQASTVWDHFTKVKGTDPLKTKCNYCLQEYSCDPSTQGTSRMRAHMHFRCKSLKNPLRSTSNDNQQTLHLKPSNKGQELVPITFSQESCRKALTEMVIIDELSFRFVEGEGFLNFCEIVCPRFKVPFRVTIARDCLSMYLKEKKMLKSALKSYTICLTIDTWTSLQNINYMCLTAHYIDSEWRLTKRILNFCVVVNHKGETIGR</sequence>
<dbReference type="InterPro" id="IPR012337">
    <property type="entry name" value="RNaseH-like_sf"/>
</dbReference>
<feature type="repeat" description="PPR" evidence="6">
    <location>
        <begin position="230"/>
        <end position="264"/>
    </location>
</feature>
<dbReference type="SUPFAM" id="SSF53098">
    <property type="entry name" value="Ribonuclease H-like"/>
    <property type="match status" value="1"/>
</dbReference>
<organism evidence="9 10">
    <name type="scientific">Kingdonia uniflora</name>
    <dbReference type="NCBI Taxonomy" id="39325"/>
    <lineage>
        <taxon>Eukaryota</taxon>
        <taxon>Viridiplantae</taxon>
        <taxon>Streptophyta</taxon>
        <taxon>Embryophyta</taxon>
        <taxon>Tracheophyta</taxon>
        <taxon>Spermatophyta</taxon>
        <taxon>Magnoliopsida</taxon>
        <taxon>Ranunculales</taxon>
        <taxon>Circaeasteraceae</taxon>
        <taxon>Kingdonia</taxon>
    </lineage>
</organism>
<feature type="compositionally biased region" description="Polar residues" evidence="7">
    <location>
        <begin position="1"/>
        <end position="18"/>
    </location>
</feature>
<evidence type="ECO:0000256" key="5">
    <source>
        <dbReference type="PROSITE-ProRule" id="PRU00027"/>
    </source>
</evidence>
<dbReference type="GO" id="GO:0003677">
    <property type="term" value="F:DNA binding"/>
    <property type="evidence" value="ECO:0007669"/>
    <property type="project" value="InterPro"/>
</dbReference>
<dbReference type="Pfam" id="PF13041">
    <property type="entry name" value="PPR_2"/>
    <property type="match status" value="3"/>
</dbReference>
<evidence type="ECO:0000259" key="8">
    <source>
        <dbReference type="PROSITE" id="PS50808"/>
    </source>
</evidence>
<evidence type="ECO:0000256" key="6">
    <source>
        <dbReference type="PROSITE-ProRule" id="PRU00708"/>
    </source>
</evidence>
<dbReference type="InterPro" id="IPR035892">
    <property type="entry name" value="C2_domain_sf"/>
</dbReference>
<evidence type="ECO:0000256" key="2">
    <source>
        <dbReference type="ARBA" id="ARBA00022737"/>
    </source>
</evidence>
<dbReference type="GO" id="GO:0009451">
    <property type="term" value="P:RNA modification"/>
    <property type="evidence" value="ECO:0007669"/>
    <property type="project" value="InterPro"/>
</dbReference>
<evidence type="ECO:0000256" key="1">
    <source>
        <dbReference type="ARBA" id="ARBA00022723"/>
    </source>
</evidence>
<feature type="non-terminal residue" evidence="9">
    <location>
        <position position="1000"/>
    </location>
</feature>
<dbReference type="InterPro" id="IPR003656">
    <property type="entry name" value="Znf_BED"/>
</dbReference>
<keyword evidence="4" id="KW-0862">Zinc</keyword>
<dbReference type="NCBIfam" id="TIGR01589">
    <property type="entry name" value="A_thal_3526"/>
    <property type="match status" value="1"/>
</dbReference>
<gene>
    <name evidence="9" type="ORF">GIB67_012693</name>
</gene>
<dbReference type="Gene3D" id="1.25.40.10">
    <property type="entry name" value="Tetratricopeptide repeat domain"/>
    <property type="match status" value="4"/>
</dbReference>
<dbReference type="PROSITE" id="PS50808">
    <property type="entry name" value="ZF_BED"/>
    <property type="match status" value="1"/>
</dbReference>
<dbReference type="Pfam" id="PF02892">
    <property type="entry name" value="zf-BED"/>
    <property type="match status" value="1"/>
</dbReference>
<dbReference type="Pfam" id="PF09713">
    <property type="entry name" value="A_thal_3526"/>
    <property type="match status" value="1"/>
</dbReference>
<dbReference type="SUPFAM" id="SSF140996">
    <property type="entry name" value="Hermes dimerisation domain"/>
    <property type="match status" value="1"/>
</dbReference>
<comment type="caution">
    <text evidence="9">The sequence shown here is derived from an EMBL/GenBank/DDBJ whole genome shotgun (WGS) entry which is preliminary data.</text>
</comment>
<keyword evidence="2" id="KW-0677">Repeat</keyword>
<dbReference type="SMART" id="SM00614">
    <property type="entry name" value="ZnF_BED"/>
    <property type="match status" value="1"/>
</dbReference>
<dbReference type="InterPro" id="IPR046848">
    <property type="entry name" value="E_motif"/>
</dbReference>
<evidence type="ECO:0000256" key="3">
    <source>
        <dbReference type="ARBA" id="ARBA00022771"/>
    </source>
</evidence>
<feature type="compositionally biased region" description="Low complexity" evidence="7">
    <location>
        <begin position="22"/>
        <end position="33"/>
    </location>
</feature>
<dbReference type="EMBL" id="JACGCM010000816">
    <property type="protein sequence ID" value="KAF6165796.1"/>
    <property type="molecule type" value="Genomic_DNA"/>
</dbReference>
<dbReference type="GO" id="GO:0003723">
    <property type="term" value="F:RNA binding"/>
    <property type="evidence" value="ECO:0007669"/>
    <property type="project" value="InterPro"/>
</dbReference>
<dbReference type="FunFam" id="1.25.40.10:FF:000366">
    <property type="entry name" value="Pentatricopeptide (PPR) repeat-containing protein"/>
    <property type="match status" value="1"/>
</dbReference>
<dbReference type="PANTHER" id="PTHR47926">
    <property type="entry name" value="PENTATRICOPEPTIDE REPEAT-CONTAINING PROTEIN"/>
    <property type="match status" value="1"/>
</dbReference>
<dbReference type="Gene3D" id="2.60.40.150">
    <property type="entry name" value="C2 domain"/>
    <property type="match status" value="1"/>
</dbReference>
<feature type="region of interest" description="Disordered" evidence="7">
    <location>
        <begin position="1"/>
        <end position="35"/>
    </location>
</feature>
<dbReference type="GO" id="GO:0008270">
    <property type="term" value="F:zinc ion binding"/>
    <property type="evidence" value="ECO:0007669"/>
    <property type="project" value="UniProtKB-KW"/>
</dbReference>
<dbReference type="CDD" id="cd00030">
    <property type="entry name" value="C2"/>
    <property type="match status" value="1"/>
</dbReference>
<evidence type="ECO:0000313" key="9">
    <source>
        <dbReference type="EMBL" id="KAF6165796.1"/>
    </source>
</evidence>
<evidence type="ECO:0000256" key="4">
    <source>
        <dbReference type="ARBA" id="ARBA00022833"/>
    </source>
</evidence>
<reference evidence="9 10" key="1">
    <citation type="journal article" date="2020" name="IScience">
        <title>Genome Sequencing of the Endangered Kingdonia uniflora (Circaeasteraceae, Ranunculales) Reveals Potential Mechanisms of Evolutionary Specialization.</title>
        <authorList>
            <person name="Sun Y."/>
            <person name="Deng T."/>
            <person name="Zhang A."/>
            <person name="Moore M.J."/>
            <person name="Landis J.B."/>
            <person name="Lin N."/>
            <person name="Zhang H."/>
            <person name="Zhang X."/>
            <person name="Huang J."/>
            <person name="Zhang X."/>
            <person name="Sun H."/>
            <person name="Wang H."/>
        </authorList>
    </citation>
    <scope>NUCLEOTIDE SEQUENCE [LARGE SCALE GENOMIC DNA]</scope>
    <source>
        <strain evidence="9">TB1705</strain>
        <tissue evidence="9">Leaf</tissue>
    </source>
</reference>